<dbReference type="InterPro" id="IPR012020">
    <property type="entry name" value="ABHD4"/>
</dbReference>
<evidence type="ECO:0000313" key="11">
    <source>
        <dbReference type="Proteomes" id="UP000799536"/>
    </source>
</evidence>
<evidence type="ECO:0000256" key="7">
    <source>
        <dbReference type="ARBA" id="ARBA00080774"/>
    </source>
</evidence>
<dbReference type="EMBL" id="ML994045">
    <property type="protein sequence ID" value="KAF2199977.1"/>
    <property type="molecule type" value="Genomic_DNA"/>
</dbReference>
<dbReference type="FunFam" id="3.40.50.1820:FF:000137">
    <property type="entry name" value="EEB1p Acyl-coenzymeA:ethanol O-acyltransferase"/>
    <property type="match status" value="1"/>
</dbReference>
<dbReference type="SUPFAM" id="SSF53474">
    <property type="entry name" value="alpha/beta-Hydrolases"/>
    <property type="match status" value="1"/>
</dbReference>
<evidence type="ECO:0000313" key="10">
    <source>
        <dbReference type="EMBL" id="KAF2199977.1"/>
    </source>
</evidence>
<feature type="domain" description="AB hydrolase-1" evidence="9">
    <location>
        <begin position="126"/>
        <end position="343"/>
    </location>
</feature>
<evidence type="ECO:0000256" key="1">
    <source>
        <dbReference type="ARBA" id="ARBA00010884"/>
    </source>
</evidence>
<dbReference type="PANTHER" id="PTHR10794">
    <property type="entry name" value="ABHYDROLASE DOMAIN-CONTAINING PROTEIN"/>
    <property type="match status" value="1"/>
</dbReference>
<evidence type="ECO:0000256" key="3">
    <source>
        <dbReference type="ARBA" id="ARBA00022801"/>
    </source>
</evidence>
<evidence type="ECO:0000256" key="8">
    <source>
        <dbReference type="PIRSR" id="PIRSR005211-1"/>
    </source>
</evidence>
<dbReference type="InterPro" id="IPR000073">
    <property type="entry name" value="AB_hydrolase_1"/>
</dbReference>
<comment type="catalytic activity">
    <reaction evidence="4">
        <text>an aliphatic alcohol + acetyl-CoA = an acetyl ester + CoA</text>
        <dbReference type="Rhea" id="RHEA:17229"/>
        <dbReference type="ChEBI" id="CHEBI:2571"/>
        <dbReference type="ChEBI" id="CHEBI:47622"/>
        <dbReference type="ChEBI" id="CHEBI:57287"/>
        <dbReference type="ChEBI" id="CHEBI:57288"/>
        <dbReference type="EC" id="2.3.1.84"/>
    </reaction>
</comment>
<feature type="active site" description="Charge relay system" evidence="8">
    <location>
        <position position="364"/>
    </location>
</feature>
<protein>
    <recommendedName>
        <fullName evidence="6">alcohol O-acetyltransferase</fullName>
        <ecNumber evidence="6">2.3.1.84</ecNumber>
    </recommendedName>
    <alternativeName>
        <fullName evidence="7">Alcohol O-acetyltransferase</fullName>
    </alternativeName>
</protein>
<evidence type="ECO:0000256" key="6">
    <source>
        <dbReference type="ARBA" id="ARBA00066969"/>
    </source>
</evidence>
<dbReference type="OrthoDB" id="5954035at2759"/>
<dbReference type="InterPro" id="IPR050960">
    <property type="entry name" value="AB_hydrolase_4_sf"/>
</dbReference>
<proteinExistence type="inferred from homology"/>
<dbReference type="AlphaFoldDB" id="A0A9P4JNB8"/>
<reference evidence="10" key="1">
    <citation type="journal article" date="2020" name="Stud. Mycol.">
        <title>101 Dothideomycetes genomes: a test case for predicting lifestyles and emergence of pathogens.</title>
        <authorList>
            <person name="Haridas S."/>
            <person name="Albert R."/>
            <person name="Binder M."/>
            <person name="Bloem J."/>
            <person name="Labutti K."/>
            <person name="Salamov A."/>
            <person name="Andreopoulos B."/>
            <person name="Baker S."/>
            <person name="Barry K."/>
            <person name="Bills G."/>
            <person name="Bluhm B."/>
            <person name="Cannon C."/>
            <person name="Castanera R."/>
            <person name="Culley D."/>
            <person name="Daum C."/>
            <person name="Ezra D."/>
            <person name="Gonzalez J."/>
            <person name="Henrissat B."/>
            <person name="Kuo A."/>
            <person name="Liang C."/>
            <person name="Lipzen A."/>
            <person name="Lutzoni F."/>
            <person name="Magnuson J."/>
            <person name="Mondo S."/>
            <person name="Nolan M."/>
            <person name="Ohm R."/>
            <person name="Pangilinan J."/>
            <person name="Park H.-J."/>
            <person name="Ramirez L."/>
            <person name="Alfaro M."/>
            <person name="Sun H."/>
            <person name="Tritt A."/>
            <person name="Yoshinaga Y."/>
            <person name="Zwiers L.-H."/>
            <person name="Turgeon B."/>
            <person name="Goodwin S."/>
            <person name="Spatafora J."/>
            <person name="Crous P."/>
            <person name="Grigoriev I."/>
        </authorList>
    </citation>
    <scope>NUCLEOTIDE SEQUENCE</scope>
    <source>
        <strain evidence="10">ATCC 74209</strain>
    </source>
</reference>
<dbReference type="Proteomes" id="UP000799536">
    <property type="component" value="Unassembled WGS sequence"/>
</dbReference>
<dbReference type="InterPro" id="IPR029058">
    <property type="entry name" value="AB_hydrolase_fold"/>
</dbReference>
<evidence type="ECO:0000256" key="4">
    <source>
        <dbReference type="ARBA" id="ARBA00050620"/>
    </source>
</evidence>
<evidence type="ECO:0000259" key="9">
    <source>
        <dbReference type="Pfam" id="PF00561"/>
    </source>
</evidence>
<dbReference type="GO" id="GO:0004026">
    <property type="term" value="F:alcohol O-acetyltransferase activity"/>
    <property type="evidence" value="ECO:0007669"/>
    <property type="project" value="UniProtKB-EC"/>
</dbReference>
<dbReference type="PANTHER" id="PTHR10794:SF63">
    <property type="entry name" value="ALPHA_BETA HYDROLASE 1, ISOFORM A"/>
    <property type="match status" value="1"/>
</dbReference>
<comment type="function">
    <text evidence="5">Displays enzymatic activity both for medium-chain fatty acid (MCFA) ethyl ester synthesis and hydrolysis (esterase activity). MCFA are toxic for yeast and this enzyme could thus be involved in their detoxification by esterification.</text>
</comment>
<dbReference type="GO" id="GO:0051792">
    <property type="term" value="P:medium-chain fatty acid biosynthetic process"/>
    <property type="evidence" value="ECO:0007669"/>
    <property type="project" value="TreeGrafter"/>
</dbReference>
<dbReference type="GO" id="GO:0008126">
    <property type="term" value="F:acetylesterase activity"/>
    <property type="evidence" value="ECO:0007669"/>
    <property type="project" value="TreeGrafter"/>
</dbReference>
<dbReference type="GO" id="GO:0047372">
    <property type="term" value="F:monoacylglycerol lipase activity"/>
    <property type="evidence" value="ECO:0007669"/>
    <property type="project" value="TreeGrafter"/>
</dbReference>
<accession>A0A9P4JNB8</accession>
<comment type="similarity">
    <text evidence="1">Belongs to the AB hydrolase superfamily. AB hydrolase 4 family.</text>
</comment>
<evidence type="ECO:0000256" key="2">
    <source>
        <dbReference type="ARBA" id="ARBA00022679"/>
    </source>
</evidence>
<comment type="caution">
    <text evidence="10">The sequence shown here is derived from an EMBL/GenBank/DDBJ whole genome shotgun (WGS) entry which is preliminary data.</text>
</comment>
<dbReference type="GO" id="GO:0051793">
    <property type="term" value="P:medium-chain fatty acid catabolic process"/>
    <property type="evidence" value="ECO:0007669"/>
    <property type="project" value="UniProtKB-ARBA"/>
</dbReference>
<dbReference type="PIRSF" id="PIRSF005211">
    <property type="entry name" value="Ab_hydro_YheT"/>
    <property type="match status" value="1"/>
</dbReference>
<evidence type="ECO:0000256" key="5">
    <source>
        <dbReference type="ARBA" id="ARBA00054277"/>
    </source>
</evidence>
<gene>
    <name evidence="10" type="ORF">GQ43DRAFT_374945</name>
</gene>
<dbReference type="EC" id="2.3.1.84" evidence="6"/>
<feature type="active site" description="Charge relay system" evidence="8">
    <location>
        <position position="335"/>
    </location>
</feature>
<keyword evidence="11" id="KW-1185">Reference proteome</keyword>
<sequence>MFDLSWIAGHAKTSYTHHPSPIKLTTKSGSQISLSDLAQEAIPPCRLNPLLFNGHLQTMWTAVKDAGPPIHYKRRVFQSDHEVYKGQFAVDFVAHEESPDDSNLPERTTYYSEERFSSIASEDSKPMLVCLHGLTGGSHEVYLRQVVAPLTAVGWESCVVNARGCAMSDITSSEMFNARATWDVRQIVKWLRKTFPNRPLYGVGFSLGANILTTYVAEEGPACQLKAAVVCSNPWNLELSHHALMRSYLGAEVYSRTMCNNIQRLFARHKEQILKNPNIDEQKVKSAKYLWEIDRYIQAPTWGYPSEGAYYRDATSTDALVAIKIPFLGINAEDDPISSVEAIPYEEFKQNPYTVLCCTNWGGHLSWFQGGGKRWFATAVTKFFMKLQDDIDMDVSAKQAAKENSDVAPSQKYPIFDPTNRRLVLPQ</sequence>
<dbReference type="Gene3D" id="3.40.50.1820">
    <property type="entry name" value="alpha/beta hydrolase"/>
    <property type="match status" value="1"/>
</dbReference>
<keyword evidence="3" id="KW-0378">Hydrolase</keyword>
<dbReference type="Pfam" id="PF00561">
    <property type="entry name" value="Abhydrolase_1"/>
    <property type="match status" value="1"/>
</dbReference>
<name>A0A9P4JNB8_9PLEO</name>
<keyword evidence="2" id="KW-0808">Transferase</keyword>
<organism evidence="10 11">
    <name type="scientific">Delitschia confertaspora ATCC 74209</name>
    <dbReference type="NCBI Taxonomy" id="1513339"/>
    <lineage>
        <taxon>Eukaryota</taxon>
        <taxon>Fungi</taxon>
        <taxon>Dikarya</taxon>
        <taxon>Ascomycota</taxon>
        <taxon>Pezizomycotina</taxon>
        <taxon>Dothideomycetes</taxon>
        <taxon>Pleosporomycetidae</taxon>
        <taxon>Pleosporales</taxon>
        <taxon>Delitschiaceae</taxon>
        <taxon>Delitschia</taxon>
    </lineage>
</organism>
<feature type="active site" description="Charge relay system" evidence="8">
    <location>
        <position position="206"/>
    </location>
</feature>